<sequence>MRLLLTSDWHLGKNLYQQKLLSKQAKFFLETFIPLLRDLSPDALLVAGDILDKPIPDQETLFFFEEFLKELASLKIPSFFILGNHDSRRTALHKYFLELAFIYIVDDLRFFLQPFKLKTEKGEGLNLYLLPYLPAFELLEKIPPLKQGLTSWHSITLREILVYLLERMELERPAFLMGHFALERGIFSGEEINLRGLSNDYLLPAELFLSFDALLLGHLHRSQVHQGKFIYPGAPLPYAFETYGEERGVLLLEVKERTIQHQELIPLSPTYELKLLQGTFETLMSLPPTKAFVKILLEDEEPIYQVHQKLKTKFPNILYLDYVRNQGEISKEVYSYEEPVVEEMKFDERELFKEFYFFLEKREPEERVWKVFETYLEEFYKKEREEGRLCQ</sequence>
<dbReference type="EMBL" id="DSZU01000015">
    <property type="protein sequence ID" value="HGV54587.1"/>
    <property type="molecule type" value="Genomic_DNA"/>
</dbReference>
<accession>A0A832LVG0</accession>
<feature type="domain" description="Calcineurin-like phosphoesterase" evidence="5">
    <location>
        <begin position="1"/>
        <end position="221"/>
    </location>
</feature>
<dbReference type="InterPro" id="IPR026843">
    <property type="entry name" value="SbcD_C"/>
</dbReference>
<dbReference type="PANTHER" id="PTHR30337:SF0">
    <property type="entry name" value="NUCLEASE SBCCD SUBUNIT D"/>
    <property type="match status" value="1"/>
</dbReference>
<keyword evidence="4" id="KW-0255">Endonuclease</keyword>
<comment type="subunit">
    <text evidence="2 4">Heterodimer of SbcC and SbcD.</text>
</comment>
<comment type="similarity">
    <text evidence="1 4">Belongs to the SbcD family.</text>
</comment>
<dbReference type="InterPro" id="IPR029052">
    <property type="entry name" value="Metallo-depent_PP-like"/>
</dbReference>
<dbReference type="GO" id="GO:0006260">
    <property type="term" value="P:DNA replication"/>
    <property type="evidence" value="ECO:0007669"/>
    <property type="project" value="UniProtKB-KW"/>
</dbReference>
<dbReference type="InterPro" id="IPR004843">
    <property type="entry name" value="Calcineurin-like_PHP"/>
</dbReference>
<dbReference type="Gene3D" id="3.60.21.10">
    <property type="match status" value="1"/>
</dbReference>
<dbReference type="Pfam" id="PF12320">
    <property type="entry name" value="SbcD_C"/>
    <property type="match status" value="1"/>
</dbReference>
<keyword evidence="4" id="KW-0235">DNA replication</keyword>
<evidence type="ECO:0000256" key="3">
    <source>
        <dbReference type="ARBA" id="ARBA00013365"/>
    </source>
</evidence>
<comment type="caution">
    <text evidence="7">The sequence shown here is derived from an EMBL/GenBank/DDBJ whole genome shotgun (WGS) entry which is preliminary data.</text>
</comment>
<evidence type="ECO:0000256" key="2">
    <source>
        <dbReference type="ARBA" id="ARBA00011322"/>
    </source>
</evidence>
<gene>
    <name evidence="4 7" type="primary">sbcD</name>
    <name evidence="7" type="ORF">ENT73_00675</name>
</gene>
<dbReference type="InterPro" id="IPR050535">
    <property type="entry name" value="DNA_Repair-Maintenance_Comp"/>
</dbReference>
<keyword evidence="4" id="KW-0540">Nuclease</keyword>
<comment type="function">
    <text evidence="4">SbcCD cleaves DNA hairpin structures. These structures can inhibit DNA replication and are intermediates in certain DNA recombination reactions. The complex acts as a 3'-&gt;5' double strand exonuclease that can open hairpins. It also has a 5' single-strand endonuclease activity.</text>
</comment>
<dbReference type="GO" id="GO:0006310">
    <property type="term" value="P:DNA recombination"/>
    <property type="evidence" value="ECO:0007669"/>
    <property type="project" value="UniProtKB-KW"/>
</dbReference>
<reference evidence="7" key="1">
    <citation type="journal article" date="2020" name="mSystems">
        <title>Genome- and Community-Level Interaction Insights into Carbon Utilization and Element Cycling Functions of Hydrothermarchaeota in Hydrothermal Sediment.</title>
        <authorList>
            <person name="Zhou Z."/>
            <person name="Liu Y."/>
            <person name="Xu W."/>
            <person name="Pan J."/>
            <person name="Luo Z.H."/>
            <person name="Li M."/>
        </authorList>
    </citation>
    <scope>NUCLEOTIDE SEQUENCE [LARGE SCALE GENOMIC DNA]</scope>
    <source>
        <strain evidence="7">SpSt-605</strain>
    </source>
</reference>
<protein>
    <recommendedName>
        <fullName evidence="3 4">Nuclease SbcCD subunit D</fullName>
    </recommendedName>
</protein>
<evidence type="ECO:0000256" key="1">
    <source>
        <dbReference type="ARBA" id="ARBA00010555"/>
    </source>
</evidence>
<evidence type="ECO:0000259" key="5">
    <source>
        <dbReference type="Pfam" id="PF00149"/>
    </source>
</evidence>
<dbReference type="GO" id="GO:0004519">
    <property type="term" value="F:endonuclease activity"/>
    <property type="evidence" value="ECO:0007669"/>
    <property type="project" value="UniProtKB-KW"/>
</dbReference>
<dbReference type="AlphaFoldDB" id="A0A832LVG0"/>
<dbReference type="Pfam" id="PF00149">
    <property type="entry name" value="Metallophos"/>
    <property type="match status" value="1"/>
</dbReference>
<keyword evidence="4" id="KW-0233">DNA recombination</keyword>
<evidence type="ECO:0000259" key="6">
    <source>
        <dbReference type="Pfam" id="PF12320"/>
    </source>
</evidence>
<organism evidence="7">
    <name type="scientific">Caldimicrobium thiodismutans</name>
    <dbReference type="NCBI Taxonomy" id="1653476"/>
    <lineage>
        <taxon>Bacteria</taxon>
        <taxon>Pseudomonadati</taxon>
        <taxon>Thermodesulfobacteriota</taxon>
        <taxon>Thermodesulfobacteria</taxon>
        <taxon>Thermodesulfobacteriales</taxon>
        <taxon>Thermodesulfobacteriaceae</taxon>
        <taxon>Caldimicrobium</taxon>
    </lineage>
</organism>
<feature type="domain" description="Nuclease SbcCD subunit D C-terminal" evidence="6">
    <location>
        <begin position="272"/>
        <end position="356"/>
    </location>
</feature>
<dbReference type="InterPro" id="IPR004593">
    <property type="entry name" value="SbcD"/>
</dbReference>
<keyword evidence="4" id="KW-0378">Hydrolase</keyword>
<keyword evidence="4 7" id="KW-0269">Exonuclease</keyword>
<dbReference type="GO" id="GO:0008408">
    <property type="term" value="F:3'-5' exonuclease activity"/>
    <property type="evidence" value="ECO:0007669"/>
    <property type="project" value="InterPro"/>
</dbReference>
<dbReference type="PANTHER" id="PTHR30337">
    <property type="entry name" value="COMPONENT OF ATP-DEPENDENT DSDNA EXONUCLEASE"/>
    <property type="match status" value="1"/>
</dbReference>
<evidence type="ECO:0000313" key="7">
    <source>
        <dbReference type="EMBL" id="HGV54587.1"/>
    </source>
</evidence>
<dbReference type="NCBIfam" id="TIGR00619">
    <property type="entry name" value="sbcd"/>
    <property type="match status" value="1"/>
</dbReference>
<dbReference type="SUPFAM" id="SSF56300">
    <property type="entry name" value="Metallo-dependent phosphatases"/>
    <property type="match status" value="1"/>
</dbReference>
<name>A0A832LVG0_9BACT</name>
<proteinExistence type="inferred from homology"/>
<evidence type="ECO:0000256" key="4">
    <source>
        <dbReference type="RuleBase" id="RU363069"/>
    </source>
</evidence>